<dbReference type="Pfam" id="PF04536">
    <property type="entry name" value="TPM_phosphatase"/>
    <property type="match status" value="1"/>
</dbReference>
<evidence type="ECO:0000259" key="3">
    <source>
        <dbReference type="Pfam" id="PF04536"/>
    </source>
</evidence>
<dbReference type="RefSeq" id="WP_055154036.1">
    <property type="nucleotide sequence ID" value="NZ_CYZU01000030.1"/>
</dbReference>
<evidence type="ECO:0000313" key="4">
    <source>
        <dbReference type="EMBL" id="CUO72257.1"/>
    </source>
</evidence>
<accession>A0A174HFU1</accession>
<keyword evidence="1" id="KW-0812">Transmembrane</keyword>
<dbReference type="Gene3D" id="3.10.310.50">
    <property type="match status" value="1"/>
</dbReference>
<dbReference type="EMBL" id="CYZU01000030">
    <property type="protein sequence ID" value="CUO72257.1"/>
    <property type="molecule type" value="Genomic_DNA"/>
</dbReference>
<dbReference type="AlphaFoldDB" id="A0A174HFU1"/>
<keyword evidence="1" id="KW-0472">Membrane</keyword>
<organism evidence="4 5">
    <name type="scientific">Faecalicatena contorta</name>
    <dbReference type="NCBI Taxonomy" id="39482"/>
    <lineage>
        <taxon>Bacteria</taxon>
        <taxon>Bacillati</taxon>
        <taxon>Bacillota</taxon>
        <taxon>Clostridia</taxon>
        <taxon>Lachnospirales</taxon>
        <taxon>Lachnospiraceae</taxon>
        <taxon>Faecalicatena</taxon>
    </lineage>
</organism>
<evidence type="ECO:0000313" key="5">
    <source>
        <dbReference type="Proteomes" id="UP000095544"/>
    </source>
</evidence>
<dbReference type="Proteomes" id="UP000095544">
    <property type="component" value="Unassembled WGS sequence"/>
</dbReference>
<evidence type="ECO:0000256" key="2">
    <source>
        <dbReference type="SAM" id="SignalP"/>
    </source>
</evidence>
<sequence length="264" mass="29412">MKQIRFMAVLLILFLVNGMPVSANEESSLPKVIDEAELLSEAEEAALTEQIYGIGEEYQIDVILVMKRQIQEADLNAEAKNLYNQNGYGIGNDKNAIMLIIELNSGNCRVVQFGNENTFLSGGDLTQLLKNVAANYLSPGQYSEGFQIYLEGIAELYRKKQPADGGAAKDTSQTQEDVKTAPKKKSPLIYLIPAMICGGIITLIWRGFMNRKPESEYDQSNADAYRNTDALFHTRKTAVFLTSDITKKPIEKEKDQSGEEKKRG</sequence>
<feature type="chain" id="PRO_5008023395" evidence="2">
    <location>
        <begin position="24"/>
        <end position="264"/>
    </location>
</feature>
<feature type="domain" description="TPM" evidence="3">
    <location>
        <begin position="32"/>
        <end position="155"/>
    </location>
</feature>
<gene>
    <name evidence="4" type="ORF">ERS852491_03089</name>
</gene>
<name>A0A174HFU1_9FIRM</name>
<keyword evidence="1" id="KW-1133">Transmembrane helix</keyword>
<feature type="transmembrane region" description="Helical" evidence="1">
    <location>
        <begin position="188"/>
        <end position="205"/>
    </location>
</feature>
<dbReference type="OrthoDB" id="9806054at2"/>
<reference evidence="4 5" key="1">
    <citation type="submission" date="2015-09" db="EMBL/GenBank/DDBJ databases">
        <authorList>
            <consortium name="Pathogen Informatics"/>
        </authorList>
    </citation>
    <scope>NUCLEOTIDE SEQUENCE [LARGE SCALE GENOMIC DNA]</scope>
    <source>
        <strain evidence="4 5">2789STDY5834876</strain>
    </source>
</reference>
<feature type="signal peptide" evidence="2">
    <location>
        <begin position="1"/>
        <end position="23"/>
    </location>
</feature>
<keyword evidence="2" id="KW-0732">Signal</keyword>
<dbReference type="InterPro" id="IPR007621">
    <property type="entry name" value="TPM_dom"/>
</dbReference>
<protein>
    <submittedName>
        <fullName evidence="4">Domain of uncharacterized function (DUF477)</fullName>
    </submittedName>
</protein>
<proteinExistence type="predicted"/>
<evidence type="ECO:0000256" key="1">
    <source>
        <dbReference type="SAM" id="Phobius"/>
    </source>
</evidence>
<dbReference type="STRING" id="39482.ERS852491_03089"/>